<proteinExistence type="predicted"/>
<dbReference type="InterPro" id="IPR015797">
    <property type="entry name" value="NUDIX_hydrolase-like_dom_sf"/>
</dbReference>
<dbReference type="GO" id="GO:0016787">
    <property type="term" value="F:hydrolase activity"/>
    <property type="evidence" value="ECO:0007669"/>
    <property type="project" value="UniProtKB-KW"/>
</dbReference>
<dbReference type="Proteomes" id="UP000664303">
    <property type="component" value="Unassembled WGS sequence"/>
</dbReference>
<dbReference type="InterPro" id="IPR000086">
    <property type="entry name" value="NUDIX_hydrolase_dom"/>
</dbReference>
<dbReference type="AlphaFoldDB" id="A0A939DFZ7"/>
<accession>A0A939DFZ7</accession>
<evidence type="ECO:0000259" key="3">
    <source>
        <dbReference type="PROSITE" id="PS51462"/>
    </source>
</evidence>
<comment type="caution">
    <text evidence="4">The sequence shown here is derived from an EMBL/GenBank/DDBJ whole genome shotgun (WGS) entry which is preliminary data.</text>
</comment>
<dbReference type="Pfam" id="PF00293">
    <property type="entry name" value="NUDIX"/>
    <property type="match status" value="1"/>
</dbReference>
<dbReference type="PANTHER" id="PTHR43046:SF14">
    <property type="entry name" value="MUTT_NUDIX FAMILY PROTEIN"/>
    <property type="match status" value="1"/>
</dbReference>
<protein>
    <submittedName>
        <fullName evidence="4">NUDIX domain-containing protein</fullName>
    </submittedName>
</protein>
<dbReference type="SUPFAM" id="SSF55811">
    <property type="entry name" value="Nudix"/>
    <property type="match status" value="1"/>
</dbReference>
<dbReference type="RefSeq" id="WP_206561009.1">
    <property type="nucleotide sequence ID" value="NZ_JAFKCZ010000009.1"/>
</dbReference>
<keyword evidence="5" id="KW-1185">Reference proteome</keyword>
<gene>
    <name evidence="4" type="ORF">JYP50_13190</name>
</gene>
<dbReference type="Gene3D" id="3.90.79.10">
    <property type="entry name" value="Nucleoside Triphosphate Pyrophosphohydrolase"/>
    <property type="match status" value="1"/>
</dbReference>
<comment type="cofactor">
    <cofactor evidence="1">
        <name>Mg(2+)</name>
        <dbReference type="ChEBI" id="CHEBI:18420"/>
    </cofactor>
</comment>
<organism evidence="4 5">
    <name type="scientific">Parahaliea mediterranea</name>
    <dbReference type="NCBI Taxonomy" id="651086"/>
    <lineage>
        <taxon>Bacteria</taxon>
        <taxon>Pseudomonadati</taxon>
        <taxon>Pseudomonadota</taxon>
        <taxon>Gammaproteobacteria</taxon>
        <taxon>Cellvibrionales</taxon>
        <taxon>Halieaceae</taxon>
        <taxon>Parahaliea</taxon>
    </lineage>
</organism>
<name>A0A939DFZ7_9GAMM</name>
<evidence type="ECO:0000256" key="1">
    <source>
        <dbReference type="ARBA" id="ARBA00001946"/>
    </source>
</evidence>
<evidence type="ECO:0000313" key="4">
    <source>
        <dbReference type="EMBL" id="MBN7797558.1"/>
    </source>
</evidence>
<dbReference type="PROSITE" id="PS51462">
    <property type="entry name" value="NUDIX"/>
    <property type="match status" value="1"/>
</dbReference>
<feature type="domain" description="Nudix hydrolase" evidence="3">
    <location>
        <begin position="7"/>
        <end position="145"/>
    </location>
</feature>
<keyword evidence="2" id="KW-0378">Hydrolase</keyword>
<sequence>MPDLQPDIRNAVRALIIEGGAVLVLEKTDRGRGRRFALPGGAQDVGESLRDTLQRECLEEIGTRVEIGGLRFCCDYFKRRNTTPPSRRHVVEFVFDCGVPAGYRPGCGSRPDKHQLGVCWLPLEQLPGLELIPGYLLDLLPRKAGVNPVYAGTFHGQ</sequence>
<dbReference type="EMBL" id="JAFKCZ010000009">
    <property type="protein sequence ID" value="MBN7797558.1"/>
    <property type="molecule type" value="Genomic_DNA"/>
</dbReference>
<evidence type="ECO:0000313" key="5">
    <source>
        <dbReference type="Proteomes" id="UP000664303"/>
    </source>
</evidence>
<evidence type="ECO:0000256" key="2">
    <source>
        <dbReference type="ARBA" id="ARBA00022801"/>
    </source>
</evidence>
<dbReference type="PANTHER" id="PTHR43046">
    <property type="entry name" value="GDP-MANNOSE MANNOSYL HYDROLASE"/>
    <property type="match status" value="1"/>
</dbReference>
<reference evidence="4" key="1">
    <citation type="submission" date="2021-02" db="EMBL/GenBank/DDBJ databases">
        <title>PHA producing bacteria isolated from coastal sediment in Guangdong, Shenzhen.</title>
        <authorList>
            <person name="Zheng W."/>
            <person name="Yu S."/>
            <person name="Huang Y."/>
        </authorList>
    </citation>
    <scope>NUCLEOTIDE SEQUENCE</scope>
    <source>
        <strain evidence="4">TN14-10</strain>
    </source>
</reference>